<accession>A0AA35XMA7</accession>
<gene>
    <name evidence="3" type="ORF">GBAR_LOCUS31818</name>
</gene>
<evidence type="ECO:0000313" key="4">
    <source>
        <dbReference type="Proteomes" id="UP001174909"/>
    </source>
</evidence>
<feature type="region of interest" description="Disordered" evidence="2">
    <location>
        <begin position="426"/>
        <end position="446"/>
    </location>
</feature>
<protein>
    <submittedName>
        <fullName evidence="3">Uncharacterized protein</fullName>
    </submittedName>
</protein>
<proteinExistence type="predicted"/>
<dbReference type="AlphaFoldDB" id="A0AA35XMA7"/>
<name>A0AA35XMA7_GEOBA</name>
<dbReference type="Proteomes" id="UP001174909">
    <property type="component" value="Unassembled WGS sequence"/>
</dbReference>
<evidence type="ECO:0000256" key="2">
    <source>
        <dbReference type="SAM" id="MobiDB-lite"/>
    </source>
</evidence>
<feature type="compositionally biased region" description="Basic and acidic residues" evidence="2">
    <location>
        <begin position="138"/>
        <end position="151"/>
    </location>
</feature>
<keyword evidence="1" id="KW-0175">Coiled coil</keyword>
<dbReference type="PANTHER" id="PTHR37508">
    <property type="entry name" value="TRANSMEMBRANE PROTEIN"/>
    <property type="match status" value="1"/>
</dbReference>
<feature type="region of interest" description="Disordered" evidence="2">
    <location>
        <begin position="138"/>
        <end position="175"/>
    </location>
</feature>
<feature type="compositionally biased region" description="Basic and acidic residues" evidence="2">
    <location>
        <begin position="160"/>
        <end position="175"/>
    </location>
</feature>
<keyword evidence="4" id="KW-1185">Reference proteome</keyword>
<evidence type="ECO:0000313" key="3">
    <source>
        <dbReference type="EMBL" id="CAI8058511.1"/>
    </source>
</evidence>
<dbReference type="EMBL" id="CASHTH010004523">
    <property type="protein sequence ID" value="CAI8058511.1"/>
    <property type="molecule type" value="Genomic_DNA"/>
</dbReference>
<sequence>MSGQLVKIGDERFSIKEIPSSGTALVLKKKDMILGSVDLPALVSDLGRVGNCVRIAYNGVAGYTKLQIEIRQIGVDVTKLCDKSAVTVASFKGASESVLGRLKSTYGFLLSGFEKMALVTLKAVTQVAKEMSSAADELHKEFDEQSKRVEKALSSTMETKGSEEDRKKQKAEESAKLQVDKAKAVEDKKTAEQDFELYEEKYQAAETKQTSYEASSQNVLKRVANAFLSPITGGNVFDTEGDVRRAQEAREEKLRHLEEMSKKRQARSNALKDIAEFAKKLEQCKDDSELADVAIDALHSAIGGLQKLSATMMKAALFWKQVQVHCERLAQERMTEWVETAMTMEKKDRLAFWEDPTFQEEAIGYYAEWVALDDVCGIYMQKIKETQKDLYGYLTENPTLAQARSNVRNLATKFLKEIAAEEKAIAAKESASQEEKKKIETEVKNN</sequence>
<dbReference type="PANTHER" id="PTHR37508:SF1">
    <property type="entry name" value="TRANSMEMBRANE PROTEIN"/>
    <property type="match status" value="1"/>
</dbReference>
<reference evidence="3" key="1">
    <citation type="submission" date="2023-03" db="EMBL/GenBank/DDBJ databases">
        <authorList>
            <person name="Steffen K."/>
            <person name="Cardenas P."/>
        </authorList>
    </citation>
    <scope>NUCLEOTIDE SEQUENCE</scope>
</reference>
<feature type="coiled-coil region" evidence="1">
    <location>
        <begin position="181"/>
        <end position="208"/>
    </location>
</feature>
<organism evidence="3 4">
    <name type="scientific">Geodia barretti</name>
    <name type="common">Barrett's horny sponge</name>
    <dbReference type="NCBI Taxonomy" id="519541"/>
    <lineage>
        <taxon>Eukaryota</taxon>
        <taxon>Metazoa</taxon>
        <taxon>Porifera</taxon>
        <taxon>Demospongiae</taxon>
        <taxon>Heteroscleromorpha</taxon>
        <taxon>Tetractinellida</taxon>
        <taxon>Astrophorina</taxon>
        <taxon>Geodiidae</taxon>
        <taxon>Geodia</taxon>
    </lineage>
</organism>
<comment type="caution">
    <text evidence="3">The sequence shown here is derived from an EMBL/GenBank/DDBJ whole genome shotgun (WGS) entry which is preliminary data.</text>
</comment>
<evidence type="ECO:0000256" key="1">
    <source>
        <dbReference type="SAM" id="Coils"/>
    </source>
</evidence>